<dbReference type="PANTHER" id="PTHR31399:SF0">
    <property type="entry name" value="DNA-DIRECTED PRIMASE_POLYMERASE PROTEIN"/>
    <property type="match status" value="1"/>
</dbReference>
<dbReference type="EMBL" id="KK121583">
    <property type="protein sequence ID" value="KFM80780.1"/>
    <property type="molecule type" value="Genomic_DNA"/>
</dbReference>
<dbReference type="GO" id="GO:0003682">
    <property type="term" value="F:chromatin binding"/>
    <property type="evidence" value="ECO:0007669"/>
    <property type="project" value="TreeGrafter"/>
</dbReference>
<evidence type="ECO:0000256" key="7">
    <source>
        <dbReference type="ARBA" id="ARBA00047303"/>
    </source>
</evidence>
<dbReference type="GO" id="GO:0006264">
    <property type="term" value="P:mitochondrial DNA replication"/>
    <property type="evidence" value="ECO:0007669"/>
    <property type="project" value="TreeGrafter"/>
</dbReference>
<dbReference type="OrthoDB" id="5988181at2759"/>
<evidence type="ECO:0000256" key="5">
    <source>
        <dbReference type="ARBA" id="ARBA00044677"/>
    </source>
</evidence>
<comment type="catalytic activity">
    <reaction evidence="7">
        <text>DNA(n) + a 2'-deoxyribonucleoside 5'-triphosphate = DNA(n+1) + diphosphate</text>
        <dbReference type="Rhea" id="RHEA:22508"/>
        <dbReference type="Rhea" id="RHEA-COMP:17339"/>
        <dbReference type="Rhea" id="RHEA-COMP:17340"/>
        <dbReference type="ChEBI" id="CHEBI:33019"/>
        <dbReference type="ChEBI" id="CHEBI:61560"/>
        <dbReference type="ChEBI" id="CHEBI:173112"/>
        <dbReference type="EC" id="2.7.7.7"/>
    </reaction>
    <physiologicalReaction direction="left-to-right" evidence="7">
        <dbReference type="Rhea" id="RHEA:22509"/>
    </physiologicalReaction>
</comment>
<dbReference type="InterPro" id="IPR044917">
    <property type="entry name" value="PRIMPOL"/>
</dbReference>
<dbReference type="GO" id="GO:0009411">
    <property type="term" value="P:response to UV"/>
    <property type="evidence" value="ECO:0007669"/>
    <property type="project" value="TreeGrafter"/>
</dbReference>
<evidence type="ECO:0000256" key="3">
    <source>
        <dbReference type="ARBA" id="ARBA00022932"/>
    </source>
</evidence>
<sequence>MVGFIRKWTFISKEQLLIYDIGNYRFCWNIERHHKSNNIMIIVDIQKKLYYQKCHDPECRAQNFKSEANMLPEFVSATLSIPDDFFETYCFTQLSNLNEAYTLSENSSWSLDDMHTEDEACSGIHITDEDLICSFSDCSQFSEMKVSNPPSKKDFRAVNDVKGNYSEFSFKDSSSCDITVLENDFITDLPSNYMNELLNDASSSTSSEFWDSNISDDWHEKKSTEISFEEELMMAEAAAVVEATIHTDSLSEETVF</sequence>
<dbReference type="Pfam" id="PF03121">
    <property type="entry name" value="Herpes_UL52"/>
    <property type="match status" value="1"/>
</dbReference>
<gene>
    <name evidence="8" type="ORF">X975_01568</name>
</gene>
<keyword evidence="3" id="KW-0548">Nucleotidyltransferase</keyword>
<accession>A0A087UTU1</accession>
<keyword evidence="3" id="KW-0239">DNA-directed DNA polymerase</keyword>
<dbReference type="GO" id="GO:0005759">
    <property type="term" value="C:mitochondrial matrix"/>
    <property type="evidence" value="ECO:0007669"/>
    <property type="project" value="TreeGrafter"/>
</dbReference>
<protein>
    <recommendedName>
        <fullName evidence="4">DNA-directed primase/polymerase protein</fullName>
        <ecNumber evidence="6">2.7.7.102</ecNumber>
        <ecNumber evidence="2">2.7.7.7</ecNumber>
    </recommendedName>
</protein>
<dbReference type="EC" id="2.7.7.7" evidence="2"/>
<organism evidence="8 9">
    <name type="scientific">Stegodyphus mimosarum</name>
    <name type="common">African social velvet spider</name>
    <dbReference type="NCBI Taxonomy" id="407821"/>
    <lineage>
        <taxon>Eukaryota</taxon>
        <taxon>Metazoa</taxon>
        <taxon>Ecdysozoa</taxon>
        <taxon>Arthropoda</taxon>
        <taxon>Chelicerata</taxon>
        <taxon>Arachnida</taxon>
        <taxon>Araneae</taxon>
        <taxon>Araneomorphae</taxon>
        <taxon>Entelegynae</taxon>
        <taxon>Eresoidea</taxon>
        <taxon>Eresidae</taxon>
        <taxon>Stegodyphus</taxon>
    </lineage>
</organism>
<evidence type="ECO:0000313" key="8">
    <source>
        <dbReference type="EMBL" id="KFM80780.1"/>
    </source>
</evidence>
<evidence type="ECO:0000256" key="2">
    <source>
        <dbReference type="ARBA" id="ARBA00012417"/>
    </source>
</evidence>
<name>A0A087UTU1_STEMI</name>
<keyword evidence="3" id="KW-0808">Transferase</keyword>
<dbReference type="GO" id="GO:0042276">
    <property type="term" value="P:error-prone translesion synthesis"/>
    <property type="evidence" value="ECO:0007669"/>
    <property type="project" value="InterPro"/>
</dbReference>
<dbReference type="AlphaFoldDB" id="A0A087UTU1"/>
<proteinExistence type="inferred from homology"/>
<dbReference type="Proteomes" id="UP000054359">
    <property type="component" value="Unassembled WGS sequence"/>
</dbReference>
<evidence type="ECO:0000256" key="6">
    <source>
        <dbReference type="ARBA" id="ARBA00044768"/>
    </source>
</evidence>
<dbReference type="GO" id="GO:0003887">
    <property type="term" value="F:DNA-directed DNA polymerase activity"/>
    <property type="evidence" value="ECO:0007669"/>
    <property type="project" value="UniProtKB-KW"/>
</dbReference>
<dbReference type="EC" id="2.7.7.102" evidence="6"/>
<dbReference type="GO" id="GO:0005634">
    <property type="term" value="C:nucleus"/>
    <property type="evidence" value="ECO:0007669"/>
    <property type="project" value="TreeGrafter"/>
</dbReference>
<keyword evidence="9" id="KW-1185">Reference proteome</keyword>
<evidence type="ECO:0000256" key="4">
    <source>
        <dbReference type="ARBA" id="ARBA00026139"/>
    </source>
</evidence>
<reference evidence="8 9" key="1">
    <citation type="submission" date="2013-11" db="EMBL/GenBank/DDBJ databases">
        <title>Genome sequencing of Stegodyphus mimosarum.</title>
        <authorList>
            <person name="Bechsgaard J."/>
        </authorList>
    </citation>
    <scope>NUCLEOTIDE SEQUENCE [LARGE SCALE GENOMIC DNA]</scope>
</reference>
<dbReference type="STRING" id="407821.A0A087UTU1"/>
<comment type="similarity">
    <text evidence="1">Belongs to the eukaryotic-type primase small subunit family.</text>
</comment>
<dbReference type="GO" id="GO:0031297">
    <property type="term" value="P:replication fork processing"/>
    <property type="evidence" value="ECO:0007669"/>
    <property type="project" value="TreeGrafter"/>
</dbReference>
<comment type="catalytic activity">
    <reaction evidence="5">
        <text>ssDNA + n NTP = ssDNA/pppN(pN)n-1 hybrid + (n-1) diphosphate.</text>
        <dbReference type="EC" id="2.7.7.102"/>
    </reaction>
</comment>
<feature type="non-terminal residue" evidence="8">
    <location>
        <position position="256"/>
    </location>
</feature>
<dbReference type="PANTHER" id="PTHR31399">
    <property type="entry name" value="DNA-DIRECTED PRIMASE / POLYMERASE PROTEIN"/>
    <property type="match status" value="1"/>
</dbReference>
<evidence type="ECO:0000313" key="9">
    <source>
        <dbReference type="Proteomes" id="UP000054359"/>
    </source>
</evidence>
<evidence type="ECO:0000256" key="1">
    <source>
        <dbReference type="ARBA" id="ARBA00009762"/>
    </source>
</evidence>